<dbReference type="Proteomes" id="UP000621631">
    <property type="component" value="Unassembled WGS sequence"/>
</dbReference>
<sequence length="360" mass="42443">MRYVVFIDSNAIIGNGYKINSTAIKAFFKENQLVIAQPTFDEVTKKYINHQEEQEKALMNHVKSAEKFGLKVDFEIKDKLDIEPRLSSELNALNCKLLSMENVDIEAIYQKSLYLEKPFKEKRGKEAGGFRDALIWDLWIYYLKEESYKFEEIIIINQDSDFVNGSKLQPDLIDDLQQKRIPLEKVTVFPNMKAFNELVMDELNIQKESEDEEEFLDFVPNIIDHATDMGLENLILEEINNVISEDHDPIIDFIGRKHDTRLEYFSHEDGKQYAYFVENFDITVSYFILKSDYYTDLLINREIIDDDWNDWVMRVQESFTVEVGFEVNVDVLNDKIFECNIYVSDELVPERQGSYHEQNY</sequence>
<evidence type="ECO:0000313" key="3">
    <source>
        <dbReference type="Proteomes" id="UP000621631"/>
    </source>
</evidence>
<dbReference type="RefSeq" id="WP_189777978.1">
    <property type="nucleotide sequence ID" value="NZ_JACWEZ010000004.1"/>
</dbReference>
<accession>A0ABR7VLH3</accession>
<comment type="caution">
    <text evidence="2">The sequence shown here is derived from an EMBL/GenBank/DDBJ whole genome shotgun (WGS) entry which is preliminary data.</text>
</comment>
<dbReference type="Pfam" id="PF16289">
    <property type="entry name" value="PIN_12"/>
    <property type="match status" value="1"/>
</dbReference>
<feature type="domain" description="DUF4935" evidence="1">
    <location>
        <begin position="5"/>
        <end position="162"/>
    </location>
</feature>
<gene>
    <name evidence="2" type="ORF">IC602_09135</name>
</gene>
<organism evidence="2 3">
    <name type="scientific">Virgibacillus halodenitrificans</name>
    <name type="common">Bacillus halodenitrificans</name>
    <dbReference type="NCBI Taxonomy" id="1482"/>
    <lineage>
        <taxon>Bacteria</taxon>
        <taxon>Bacillati</taxon>
        <taxon>Bacillota</taxon>
        <taxon>Bacilli</taxon>
        <taxon>Bacillales</taxon>
        <taxon>Bacillaceae</taxon>
        <taxon>Virgibacillus</taxon>
    </lineage>
</organism>
<dbReference type="InterPro" id="IPR032557">
    <property type="entry name" value="DUF4935"/>
</dbReference>
<reference evidence="2 3" key="1">
    <citation type="submission" date="2020-09" db="EMBL/GenBank/DDBJ databases">
        <title>Draft Genome Sequences of Oil-Oxidizing Bacteria Halomonas titanicae, Marinobacter lutaoensis, and Virgibacillus halodenitrificans Isolated from Highly Saline Environments.</title>
        <authorList>
            <person name="Grouzdev D.S."/>
            <person name="Sokolova D.S."/>
            <person name="Semenova E.M."/>
            <person name="Borzenkov I.A."/>
            <person name="Bidzhieva S.K."/>
            <person name="Poltaraus A.B."/>
            <person name="Nazina T.N."/>
        </authorList>
    </citation>
    <scope>NUCLEOTIDE SEQUENCE [LARGE SCALE GENOMIC DNA]</scope>
    <source>
        <strain evidence="2 3">VKM B-3472D</strain>
    </source>
</reference>
<protein>
    <recommendedName>
        <fullName evidence="1">DUF4935 domain-containing protein</fullName>
    </recommendedName>
</protein>
<evidence type="ECO:0000259" key="1">
    <source>
        <dbReference type="Pfam" id="PF16289"/>
    </source>
</evidence>
<proteinExistence type="predicted"/>
<name>A0ABR7VLH3_VIRHA</name>
<dbReference type="EMBL" id="JACWEZ010000004">
    <property type="protein sequence ID" value="MBD1222774.1"/>
    <property type="molecule type" value="Genomic_DNA"/>
</dbReference>
<evidence type="ECO:0000313" key="2">
    <source>
        <dbReference type="EMBL" id="MBD1222774.1"/>
    </source>
</evidence>
<keyword evidence="3" id="KW-1185">Reference proteome</keyword>